<keyword evidence="2" id="KW-1185">Reference proteome</keyword>
<evidence type="ECO:0000313" key="2">
    <source>
        <dbReference type="Proteomes" id="UP000821845"/>
    </source>
</evidence>
<name>A0ACB7SG30_HYAAI</name>
<dbReference type="EMBL" id="CM023484">
    <property type="protein sequence ID" value="KAH6933027.1"/>
    <property type="molecule type" value="Genomic_DNA"/>
</dbReference>
<sequence>MAYRQGREIRLNLRDFREQQRPSLDTLRCTNDAAWRRYALFYEKGYQRYSSCTSAVTVKVKGALSTDSLAEDAFKPAFRDTQHYRRVWDSEDIVVPPHANRLIPRRNIPDRINASYLRSCVHEDMKSPLCPIFRVGDMVEQAGADFDSIARKGGVIQIMITWNCDLDYDPRHCLPEYSFLRLDDPDARVAQGFNFRSRITYAKYYSDTTRSLVKAYGINFVVLVRGEAGRTSVIPIAVTLGSGLGLLVVATVLCDFVVIHFDKRKKLYRAKKFKFVSKKDSCNSVDAVRQRPRDISPSLHTVTLSQPGRLETQAKEPDALPEGPDILQQYGQPALARQRLKMIRSGIRGAFDKFAIE</sequence>
<dbReference type="Proteomes" id="UP000821845">
    <property type="component" value="Chromosome 4"/>
</dbReference>
<gene>
    <name evidence="1" type="ORF">HPB50_011570</name>
</gene>
<organism evidence="1 2">
    <name type="scientific">Hyalomma asiaticum</name>
    <name type="common">Tick</name>
    <dbReference type="NCBI Taxonomy" id="266040"/>
    <lineage>
        <taxon>Eukaryota</taxon>
        <taxon>Metazoa</taxon>
        <taxon>Ecdysozoa</taxon>
        <taxon>Arthropoda</taxon>
        <taxon>Chelicerata</taxon>
        <taxon>Arachnida</taxon>
        <taxon>Acari</taxon>
        <taxon>Parasitiformes</taxon>
        <taxon>Ixodida</taxon>
        <taxon>Ixodoidea</taxon>
        <taxon>Ixodidae</taxon>
        <taxon>Hyalomminae</taxon>
        <taxon>Hyalomma</taxon>
    </lineage>
</organism>
<evidence type="ECO:0000313" key="1">
    <source>
        <dbReference type="EMBL" id="KAH6933027.1"/>
    </source>
</evidence>
<comment type="caution">
    <text evidence="1">The sequence shown here is derived from an EMBL/GenBank/DDBJ whole genome shotgun (WGS) entry which is preliminary data.</text>
</comment>
<protein>
    <submittedName>
        <fullName evidence="1">Uncharacterized protein</fullName>
    </submittedName>
</protein>
<reference evidence="1" key="1">
    <citation type="submission" date="2020-05" db="EMBL/GenBank/DDBJ databases">
        <title>Large-scale comparative analyses of tick genomes elucidate their genetic diversity and vector capacities.</title>
        <authorList>
            <person name="Jia N."/>
            <person name="Wang J."/>
            <person name="Shi W."/>
            <person name="Du L."/>
            <person name="Sun Y."/>
            <person name="Zhan W."/>
            <person name="Jiang J."/>
            <person name="Wang Q."/>
            <person name="Zhang B."/>
            <person name="Ji P."/>
            <person name="Sakyi L.B."/>
            <person name="Cui X."/>
            <person name="Yuan T."/>
            <person name="Jiang B."/>
            <person name="Yang W."/>
            <person name="Lam T.T.-Y."/>
            <person name="Chang Q."/>
            <person name="Ding S."/>
            <person name="Wang X."/>
            <person name="Zhu J."/>
            <person name="Ruan X."/>
            <person name="Zhao L."/>
            <person name="Wei J."/>
            <person name="Que T."/>
            <person name="Du C."/>
            <person name="Cheng J."/>
            <person name="Dai P."/>
            <person name="Han X."/>
            <person name="Huang E."/>
            <person name="Gao Y."/>
            <person name="Liu J."/>
            <person name="Shao H."/>
            <person name="Ye R."/>
            <person name="Li L."/>
            <person name="Wei W."/>
            <person name="Wang X."/>
            <person name="Wang C."/>
            <person name="Yang T."/>
            <person name="Huo Q."/>
            <person name="Li W."/>
            <person name="Guo W."/>
            <person name="Chen H."/>
            <person name="Zhou L."/>
            <person name="Ni X."/>
            <person name="Tian J."/>
            <person name="Zhou Y."/>
            <person name="Sheng Y."/>
            <person name="Liu T."/>
            <person name="Pan Y."/>
            <person name="Xia L."/>
            <person name="Li J."/>
            <person name="Zhao F."/>
            <person name="Cao W."/>
        </authorList>
    </citation>
    <scope>NUCLEOTIDE SEQUENCE</scope>
    <source>
        <strain evidence="1">Hyas-2018</strain>
    </source>
</reference>
<accession>A0ACB7SG30</accession>
<proteinExistence type="predicted"/>